<proteinExistence type="predicted"/>
<dbReference type="EMBL" id="JACEFO010002538">
    <property type="protein sequence ID" value="KAF8656676.1"/>
    <property type="molecule type" value="Genomic_DNA"/>
</dbReference>
<dbReference type="AlphaFoldDB" id="A0A835A6B2"/>
<protein>
    <submittedName>
        <fullName evidence="2">Uncharacterized protein</fullName>
    </submittedName>
</protein>
<comment type="caution">
    <text evidence="2">The sequence shown here is derived from an EMBL/GenBank/DDBJ whole genome shotgun (WGS) entry which is preliminary data.</text>
</comment>
<organism evidence="2 3">
    <name type="scientific">Digitaria exilis</name>
    <dbReference type="NCBI Taxonomy" id="1010633"/>
    <lineage>
        <taxon>Eukaryota</taxon>
        <taxon>Viridiplantae</taxon>
        <taxon>Streptophyta</taxon>
        <taxon>Embryophyta</taxon>
        <taxon>Tracheophyta</taxon>
        <taxon>Spermatophyta</taxon>
        <taxon>Magnoliopsida</taxon>
        <taxon>Liliopsida</taxon>
        <taxon>Poales</taxon>
        <taxon>Poaceae</taxon>
        <taxon>PACMAD clade</taxon>
        <taxon>Panicoideae</taxon>
        <taxon>Panicodae</taxon>
        <taxon>Paniceae</taxon>
        <taxon>Anthephorinae</taxon>
        <taxon>Digitaria</taxon>
    </lineage>
</organism>
<dbReference type="Proteomes" id="UP000636709">
    <property type="component" value="Unassembled WGS sequence"/>
</dbReference>
<accession>A0A835A6B2</accession>
<keyword evidence="3" id="KW-1185">Reference proteome</keyword>
<reference evidence="2" key="1">
    <citation type="submission" date="2020-07" db="EMBL/GenBank/DDBJ databases">
        <title>Genome sequence and genetic diversity analysis of an under-domesticated orphan crop, white fonio (Digitaria exilis).</title>
        <authorList>
            <person name="Bennetzen J.L."/>
            <person name="Chen S."/>
            <person name="Ma X."/>
            <person name="Wang X."/>
            <person name="Yssel A.E.J."/>
            <person name="Chaluvadi S.R."/>
            <person name="Johnson M."/>
            <person name="Gangashetty P."/>
            <person name="Hamidou F."/>
            <person name="Sanogo M.D."/>
            <person name="Zwaenepoel A."/>
            <person name="Wallace J."/>
            <person name="Van De Peer Y."/>
            <person name="Van Deynze A."/>
        </authorList>
    </citation>
    <scope>NUCLEOTIDE SEQUENCE</scope>
    <source>
        <tissue evidence="2">Leaves</tissue>
    </source>
</reference>
<evidence type="ECO:0000256" key="1">
    <source>
        <dbReference type="SAM" id="MobiDB-lite"/>
    </source>
</evidence>
<sequence>MLDTLMSRPSSSFSSSPTQPPCLPRIQPTSIQCFDHSFFIRSRNEAFKDALERERRRRHFGSGLSSRDFVDHSV</sequence>
<gene>
    <name evidence="2" type="ORF">HU200_060538</name>
</gene>
<feature type="compositionally biased region" description="Low complexity" evidence="1">
    <location>
        <begin position="7"/>
        <end position="17"/>
    </location>
</feature>
<name>A0A835A6B2_9POAL</name>
<evidence type="ECO:0000313" key="2">
    <source>
        <dbReference type="EMBL" id="KAF8656676.1"/>
    </source>
</evidence>
<feature type="region of interest" description="Disordered" evidence="1">
    <location>
        <begin position="1"/>
        <end position="26"/>
    </location>
</feature>
<evidence type="ECO:0000313" key="3">
    <source>
        <dbReference type="Proteomes" id="UP000636709"/>
    </source>
</evidence>